<dbReference type="Proteomes" id="UP001492380">
    <property type="component" value="Unassembled WGS sequence"/>
</dbReference>
<sequence>MRLCGAFTRQCGDGINRAAADLLVCGARFCSWPRKGNECSCMAPQTGRGCSLRGRLARSGAAQRIQQLTRDETQLVTAKRPAKRGDDGRSVESWSHTMLQVLAPSARRRLAAPYCRLRITLFIFSPFAAVKALQKERLVLITSGACAMEIATSNLESAWRRVRVQLRSTRRHVVDVDLLMLSTRGSRLTFLVCILATHVYPNAAPILRADRG</sequence>
<reference evidence="1 2" key="1">
    <citation type="submission" date="2024-04" db="EMBL/GenBank/DDBJ databases">
        <title>Phyllosticta paracitricarpa is synonymous to the EU quarantine fungus P. citricarpa based on phylogenomic analyses.</title>
        <authorList>
            <consortium name="Lawrence Berkeley National Laboratory"/>
            <person name="Van Ingen-Buijs V.A."/>
            <person name="Van Westerhoven A.C."/>
            <person name="Haridas S."/>
            <person name="Skiadas P."/>
            <person name="Martin F."/>
            <person name="Groenewald J.Z."/>
            <person name="Crous P.W."/>
            <person name="Seidl M.F."/>
        </authorList>
    </citation>
    <scope>NUCLEOTIDE SEQUENCE [LARGE SCALE GENOMIC DNA]</scope>
    <source>
        <strain evidence="1 2">CBS 123374</strain>
    </source>
</reference>
<dbReference type="EMBL" id="JBBWRZ010000008">
    <property type="protein sequence ID" value="KAK8230833.1"/>
    <property type="molecule type" value="Genomic_DNA"/>
</dbReference>
<name>A0ABR1YJM3_9PEZI</name>
<evidence type="ECO:0000313" key="2">
    <source>
        <dbReference type="Proteomes" id="UP001492380"/>
    </source>
</evidence>
<comment type="caution">
    <text evidence="1">The sequence shown here is derived from an EMBL/GenBank/DDBJ whole genome shotgun (WGS) entry which is preliminary data.</text>
</comment>
<protein>
    <submittedName>
        <fullName evidence="1">Uncharacterized protein</fullName>
    </submittedName>
</protein>
<keyword evidence="2" id="KW-1185">Reference proteome</keyword>
<gene>
    <name evidence="1" type="ORF">HDK90DRAFT_333854</name>
</gene>
<accession>A0ABR1YJM3</accession>
<organism evidence="1 2">
    <name type="scientific">Phyllosticta capitalensis</name>
    <dbReference type="NCBI Taxonomy" id="121624"/>
    <lineage>
        <taxon>Eukaryota</taxon>
        <taxon>Fungi</taxon>
        <taxon>Dikarya</taxon>
        <taxon>Ascomycota</taxon>
        <taxon>Pezizomycotina</taxon>
        <taxon>Dothideomycetes</taxon>
        <taxon>Dothideomycetes incertae sedis</taxon>
        <taxon>Botryosphaeriales</taxon>
        <taxon>Phyllostictaceae</taxon>
        <taxon>Phyllosticta</taxon>
    </lineage>
</organism>
<proteinExistence type="predicted"/>
<evidence type="ECO:0000313" key="1">
    <source>
        <dbReference type="EMBL" id="KAK8230833.1"/>
    </source>
</evidence>